<reference evidence="1" key="1">
    <citation type="journal article" date="2019" name="Environ. Microbiol.">
        <title>Fungal ecological strategies reflected in gene transcription - a case study of two litter decomposers.</title>
        <authorList>
            <person name="Barbi F."/>
            <person name="Kohler A."/>
            <person name="Barry K."/>
            <person name="Baskaran P."/>
            <person name="Daum C."/>
            <person name="Fauchery L."/>
            <person name="Ihrmark K."/>
            <person name="Kuo A."/>
            <person name="LaButti K."/>
            <person name="Lipzen A."/>
            <person name="Morin E."/>
            <person name="Grigoriev I.V."/>
            <person name="Henrissat B."/>
            <person name="Lindahl B."/>
            <person name="Martin F."/>
        </authorList>
    </citation>
    <scope>NUCLEOTIDE SEQUENCE</scope>
    <source>
        <strain evidence="1">JB14</strain>
    </source>
</reference>
<dbReference type="Proteomes" id="UP000799118">
    <property type="component" value="Unassembled WGS sequence"/>
</dbReference>
<proteinExistence type="predicted"/>
<accession>A0A6A4HMX6</accession>
<dbReference type="Gene3D" id="3.80.10.10">
    <property type="entry name" value="Ribonuclease Inhibitor"/>
    <property type="match status" value="1"/>
</dbReference>
<evidence type="ECO:0008006" key="3">
    <source>
        <dbReference type="Google" id="ProtNLM"/>
    </source>
</evidence>
<dbReference type="EMBL" id="ML769458">
    <property type="protein sequence ID" value="KAE9400312.1"/>
    <property type="molecule type" value="Genomic_DNA"/>
</dbReference>
<keyword evidence="2" id="KW-1185">Reference proteome</keyword>
<dbReference type="InterPro" id="IPR032675">
    <property type="entry name" value="LRR_dom_sf"/>
</dbReference>
<protein>
    <recommendedName>
        <fullName evidence="3">F-box domain-containing protein</fullName>
    </recommendedName>
</protein>
<evidence type="ECO:0000313" key="2">
    <source>
        <dbReference type="Proteomes" id="UP000799118"/>
    </source>
</evidence>
<gene>
    <name evidence="1" type="ORF">BT96DRAFT_1018978</name>
</gene>
<evidence type="ECO:0000313" key="1">
    <source>
        <dbReference type="EMBL" id="KAE9400312.1"/>
    </source>
</evidence>
<organism evidence="1 2">
    <name type="scientific">Gymnopus androsaceus JB14</name>
    <dbReference type="NCBI Taxonomy" id="1447944"/>
    <lineage>
        <taxon>Eukaryota</taxon>
        <taxon>Fungi</taxon>
        <taxon>Dikarya</taxon>
        <taxon>Basidiomycota</taxon>
        <taxon>Agaricomycotina</taxon>
        <taxon>Agaricomycetes</taxon>
        <taxon>Agaricomycetidae</taxon>
        <taxon>Agaricales</taxon>
        <taxon>Marasmiineae</taxon>
        <taxon>Omphalotaceae</taxon>
        <taxon>Gymnopus</taxon>
    </lineage>
</organism>
<dbReference type="AlphaFoldDB" id="A0A6A4HMX6"/>
<name>A0A6A4HMX6_9AGAR</name>
<sequence>MALTEPESCSCLTFRPKADTVLNLLKLFEEDLHSLDPEMRTRMETHLSKLRSAIFPVQRLFDDLLLEIFAHCTSAEPLGFGFGPKGMKYNPALNISWVCTHWRQLALGYSKLWSNYSMYLHEDYLHYRGSKLLYLCFERSREHSLSLSLRVRGSEHPFLPLLVRHSYRWKELRIRLGFYELSDDLQPCLKAIDLPALESLEMDVKGDDVGNRILSRSPNLHTFRGSGIIPPNSLLGQPIRNLTYDIHNMSMQTVRRLLAPCVNLQKLSLDRDRGNLTIQDAAYPATLTLPYLKSLSIAIGKFLQTSDSQGDSETSSTSEKAFCISWLTTPELKELSLEYDLDSLECHPLKEIDSFFSRSACFYSLRSLSLLFPDAAYVSDIEMVQTLERLPMLDTLRIRDPKGKKNWKEYPYHKHFKPERAPLTARFIKGLHSYQQSELRPKAKGPLLCHLQRLELIPISRKGDLEFDHRALVETIRSRLIWTGSERHCARLRSVKVHFDISEEEVPDGAYSDLSPFEKAGMEIIITHRQEEYDSYKNRVRVVLGGRGR</sequence>
<dbReference type="OrthoDB" id="2269034at2759"/>